<dbReference type="EMBL" id="CMVM020000170">
    <property type="status" value="NOT_ANNOTATED_CDS"/>
    <property type="molecule type" value="Genomic_DNA"/>
</dbReference>
<reference evidence="2" key="1">
    <citation type="submission" date="2013-10" db="EMBL/GenBank/DDBJ databases">
        <title>Genome sequencing of Onchocerca volvulus.</title>
        <authorList>
            <person name="Cotton J."/>
            <person name="Tsai J."/>
            <person name="Stanley E."/>
            <person name="Tracey A."/>
            <person name="Holroyd N."/>
            <person name="Lustigman S."/>
            <person name="Berriman M."/>
        </authorList>
    </citation>
    <scope>NUCLEOTIDE SEQUENCE</scope>
</reference>
<sequence>MHCIGGIIDCAYLGYSLVLPTYSYETITSLGDQIECCIQASFWVISFAGCIRMVQGNWMEENESVIRRNMFFGINFESDEIKSRKIINELDEENCKGEREELSILIAKQLRYFADQFEIEFQKACITIQSHRDKSSSSHFSSIIKYITDIVRLTGSV</sequence>
<reference evidence="1" key="2">
    <citation type="submission" date="2022-06" db="UniProtKB">
        <authorList>
            <consortium name="EnsemblMetazoa"/>
        </authorList>
    </citation>
    <scope>IDENTIFICATION</scope>
</reference>
<dbReference type="OMA" id="QGCIRMG"/>
<accession>A0A8R1Y0R1</accession>
<organism evidence="1 2">
    <name type="scientific">Onchocerca volvulus</name>
    <dbReference type="NCBI Taxonomy" id="6282"/>
    <lineage>
        <taxon>Eukaryota</taxon>
        <taxon>Metazoa</taxon>
        <taxon>Ecdysozoa</taxon>
        <taxon>Nematoda</taxon>
        <taxon>Chromadorea</taxon>
        <taxon>Rhabditida</taxon>
        <taxon>Spirurina</taxon>
        <taxon>Spiruromorpha</taxon>
        <taxon>Filarioidea</taxon>
        <taxon>Onchocercidae</taxon>
        <taxon>Onchocerca</taxon>
    </lineage>
</organism>
<evidence type="ECO:0000313" key="2">
    <source>
        <dbReference type="Proteomes" id="UP000024404"/>
    </source>
</evidence>
<name>A0A8R1Y0R1_ONCVO</name>
<proteinExistence type="predicted"/>
<protein>
    <submittedName>
        <fullName evidence="1">Uncharacterized protein</fullName>
    </submittedName>
</protein>
<evidence type="ECO:0000313" key="1">
    <source>
        <dbReference type="EnsemblMetazoa" id="OVOC6206.1"/>
    </source>
</evidence>
<keyword evidence="2" id="KW-1185">Reference proteome</keyword>
<dbReference type="Proteomes" id="UP000024404">
    <property type="component" value="Unassembled WGS sequence"/>
</dbReference>
<dbReference type="EnsemblMetazoa" id="OVOC6206.1">
    <property type="protein sequence ID" value="OVOC6206.1"/>
    <property type="gene ID" value="WBGene00243015"/>
</dbReference>
<dbReference type="AlphaFoldDB" id="A0A8R1Y0R1"/>